<dbReference type="EMBL" id="JAAKZW010000383">
    <property type="protein sequence ID" value="NGO81699.1"/>
    <property type="molecule type" value="Genomic_DNA"/>
</dbReference>
<evidence type="ECO:0000313" key="2">
    <source>
        <dbReference type="EMBL" id="NGO81699.1"/>
    </source>
</evidence>
<gene>
    <name evidence="2" type="ORF">G6045_39530</name>
</gene>
<reference evidence="2 3" key="1">
    <citation type="submission" date="2020-02" db="EMBL/GenBank/DDBJ databases">
        <title>Whole-genome analyses of novel actinobacteria.</title>
        <authorList>
            <person name="Sahin N."/>
            <person name="Tokatli A."/>
        </authorList>
    </citation>
    <scope>NUCLEOTIDE SEQUENCE [LARGE SCALE GENOMIC DNA]</scope>
    <source>
        <strain evidence="2 3">YC504</strain>
    </source>
</reference>
<dbReference type="Proteomes" id="UP000481109">
    <property type="component" value="Unassembled WGS sequence"/>
</dbReference>
<dbReference type="RefSeq" id="WP_165337080.1">
    <property type="nucleotide sequence ID" value="NZ_JAAKZW010000383.1"/>
</dbReference>
<sequence length="350" mass="37397">MDASTRAGLILAAVTALVTLALTLLHRFTDVPLRPGRRPTGERTAGDQPAGERPFVDWESAPDLPEFSYAALYALAVRRRDALARAVRCAREADLPVPEPLGLLPETRGQAGPQEGAYAVLALAAADEFIEESLPPDSVPTAGQLDEFEQRTGGTYDRRLEEGIALTDVVAALEVSRIGMRALICLTEGTALTLDRPCYFHPLHERGTERVPWPQDAFTAEDPGHALVDEVDEVDEVDDEGDEGDKDDDVVAACPACAAGTPAPLLVRTEAGEVPYYLTEFETKSVFQTSGYGAGALSWDADDLLRAFVEWHTFETDDDRGDTGGAGRAGGVGRASGGQGDTDDRTEATA</sequence>
<keyword evidence="3" id="KW-1185">Reference proteome</keyword>
<protein>
    <submittedName>
        <fullName evidence="2">Uncharacterized protein</fullName>
    </submittedName>
</protein>
<dbReference type="AlphaFoldDB" id="A0A6G4XVR4"/>
<organism evidence="2 3">
    <name type="scientific">Streptomyces mesophilus</name>
    <dbReference type="NCBI Taxonomy" id="1775132"/>
    <lineage>
        <taxon>Bacteria</taxon>
        <taxon>Bacillati</taxon>
        <taxon>Actinomycetota</taxon>
        <taxon>Actinomycetes</taxon>
        <taxon>Kitasatosporales</taxon>
        <taxon>Streptomycetaceae</taxon>
        <taxon>Streptomyces</taxon>
    </lineage>
</organism>
<accession>A0A6G4XVR4</accession>
<feature type="compositionally biased region" description="Gly residues" evidence="1">
    <location>
        <begin position="323"/>
        <end position="340"/>
    </location>
</feature>
<comment type="caution">
    <text evidence="2">The sequence shown here is derived from an EMBL/GenBank/DDBJ whole genome shotgun (WGS) entry which is preliminary data.</text>
</comment>
<name>A0A6G4XVR4_9ACTN</name>
<feature type="region of interest" description="Disordered" evidence="1">
    <location>
        <begin position="33"/>
        <end position="55"/>
    </location>
</feature>
<feature type="region of interest" description="Disordered" evidence="1">
    <location>
        <begin position="316"/>
        <end position="350"/>
    </location>
</feature>
<proteinExistence type="predicted"/>
<evidence type="ECO:0000313" key="3">
    <source>
        <dbReference type="Proteomes" id="UP000481109"/>
    </source>
</evidence>
<evidence type="ECO:0000256" key="1">
    <source>
        <dbReference type="SAM" id="MobiDB-lite"/>
    </source>
</evidence>